<dbReference type="Proteomes" id="UP000028981">
    <property type="component" value="Unassembled WGS sequence"/>
</dbReference>
<reference evidence="1 2" key="1">
    <citation type="submission" date="2014-08" db="EMBL/GenBank/DDBJ databases">
        <authorList>
            <person name="Hassan Y.I."/>
            <person name="Lepp D."/>
            <person name="Zhou T."/>
        </authorList>
    </citation>
    <scope>NUCLEOTIDE SEQUENCE [LARGE SCALE GENOMIC DNA]</scope>
    <source>
        <strain evidence="1 2">IFO13584</strain>
    </source>
</reference>
<dbReference type="SUPFAM" id="SSF53300">
    <property type="entry name" value="vWA-like"/>
    <property type="match status" value="1"/>
</dbReference>
<name>A0A087LX66_9HYPH</name>
<evidence type="ECO:0000313" key="1">
    <source>
        <dbReference type="EMBL" id="KFL29219.1"/>
    </source>
</evidence>
<evidence type="ECO:0000313" key="2">
    <source>
        <dbReference type="Proteomes" id="UP000028981"/>
    </source>
</evidence>
<protein>
    <recommendedName>
        <fullName evidence="3">VWFA domain-containing protein</fullName>
    </recommendedName>
</protein>
<dbReference type="Gene3D" id="3.40.50.410">
    <property type="entry name" value="von Willebrand factor, type A domain"/>
    <property type="match status" value="1"/>
</dbReference>
<dbReference type="EMBL" id="JQGC01000030">
    <property type="protein sequence ID" value="KFL29219.1"/>
    <property type="molecule type" value="Genomic_DNA"/>
</dbReference>
<accession>A0A087LX66</accession>
<dbReference type="InterPro" id="IPR036465">
    <property type="entry name" value="vWFA_dom_sf"/>
</dbReference>
<comment type="caution">
    <text evidence="1">The sequence shown here is derived from an EMBL/GenBank/DDBJ whole genome shotgun (WGS) entry which is preliminary data.</text>
</comment>
<organism evidence="1 2">
    <name type="scientific">Devosia riboflavina</name>
    <dbReference type="NCBI Taxonomy" id="46914"/>
    <lineage>
        <taxon>Bacteria</taxon>
        <taxon>Pseudomonadati</taxon>
        <taxon>Pseudomonadota</taxon>
        <taxon>Alphaproteobacteria</taxon>
        <taxon>Hyphomicrobiales</taxon>
        <taxon>Devosiaceae</taxon>
        <taxon>Devosia</taxon>
    </lineage>
</organism>
<sequence length="394" mass="42469">MQDGVDRAVLAAASLTQDLSVEETAAEYLKSVSFIDEVDLEYDYETSLNAREVTITARYSLATAFLPLIGINSMDMMARASAEERRRNVEVSMILDISGSMRWSTPAGAPTRISLLRPAAKSFIDALLTEGTKDTTSITIVPYAGSANPGAAMFSILGVPRKHSYSSCLNFVSGDYGMGLIPFSQRLQTAHFTQNHNGVNEPGLEWAWCPYEATAITYLSNDADVLKAEIDAMRMHDGTGTAIAMKWGMLMLEPAAQPIVAQAVAAGLVPNQFADRPAPFDDGETLKVLVLMTDGAISPQYQPKKYDYPRTPAVDNESLSNGGTPLQNMYAVCNRAKANGVVVFTIAFQVDSTGAAQMSNCASSPAHFYDVKGLDIGAAFQSIAMSIQKIKLTQ</sequence>
<dbReference type="STRING" id="46914.JP75_22865"/>
<keyword evidence="2" id="KW-1185">Reference proteome</keyword>
<gene>
    <name evidence="1" type="ORF">JP75_22865</name>
</gene>
<evidence type="ECO:0008006" key="3">
    <source>
        <dbReference type="Google" id="ProtNLM"/>
    </source>
</evidence>
<proteinExistence type="predicted"/>
<dbReference type="AlphaFoldDB" id="A0A087LX66"/>